<dbReference type="AlphaFoldDB" id="A0A285SHC7"/>
<feature type="transmembrane region" description="Helical" evidence="7">
    <location>
        <begin position="280"/>
        <end position="301"/>
    </location>
</feature>
<name>A0A285SHC7_9HYPH</name>
<comment type="caution">
    <text evidence="7">Lacks conserved residue(s) required for the propagation of feature annotation.</text>
</comment>
<comment type="similarity">
    <text evidence="7">Belongs to the TRAP transporter large permease family.</text>
</comment>
<dbReference type="PIRSF" id="PIRSF006066">
    <property type="entry name" value="HI0050"/>
    <property type="match status" value="1"/>
</dbReference>
<evidence type="ECO:0000256" key="1">
    <source>
        <dbReference type="ARBA" id="ARBA00004429"/>
    </source>
</evidence>
<feature type="transmembrane region" description="Helical" evidence="7">
    <location>
        <begin position="321"/>
        <end position="339"/>
    </location>
</feature>
<feature type="transmembrane region" description="Helical" evidence="7">
    <location>
        <begin position="177"/>
        <end position="201"/>
    </location>
</feature>
<evidence type="ECO:0000256" key="2">
    <source>
        <dbReference type="ARBA" id="ARBA00022475"/>
    </source>
</evidence>
<accession>A0A285SHC7</accession>
<keyword evidence="6 7" id="KW-0472">Membrane</keyword>
<feature type="transmembrane region" description="Helical" evidence="7">
    <location>
        <begin position="100"/>
        <end position="129"/>
    </location>
</feature>
<gene>
    <name evidence="9" type="ORF">SAMN05421512_105269</name>
</gene>
<dbReference type="OrthoDB" id="9790209at2"/>
<sequence length="431" mass="45198">MTGIEIALLMGAMLIVLLLVGTPISFALGATGVAGLALARSWQSVLFLVGSKPFAFTAELTLIIVPLFLLMGHLAFSAGISRRAFEAARAWVGHIRGGLAMTTILASALFATVSGTSVATAATIGRIAIPEMLRFGYRERLAAGAVAAGGTLGVLIPPSGVLVIYSIATGTRLSDLLLAAILPGIMTAAAYMVGVHLLARFHPGFQSTQVLPREGWTRRGTTLLKAWDLWLLFAVVIGSIYAGVATPTEAAGVGATMALIIALFRLRGNVRQLVSGFIETAVSTAAIFALIIGAGLFSLGLSATQVPQDLASWVAMQDVPPTLLLILVLLPFLFLGAVVDGLSMILLMMPIVFPIITDAGINPVLFGILVTKMTEIGVITPPVGLNVFVVKGAYPELRISEAFKGCIPFVVIELILTGVLIFCPGLVLWWL</sequence>
<keyword evidence="10" id="KW-1185">Reference proteome</keyword>
<evidence type="ECO:0000256" key="6">
    <source>
        <dbReference type="ARBA" id="ARBA00023136"/>
    </source>
</evidence>
<comment type="subcellular location">
    <subcellularLocation>
        <location evidence="1 7">Cell inner membrane</location>
        <topology evidence="1 7">Multi-pass membrane protein</topology>
    </subcellularLocation>
</comment>
<comment type="subunit">
    <text evidence="7">The complex comprises the extracytoplasmic solute receptor protein and the two transmembrane proteins.</text>
</comment>
<feature type="transmembrane region" description="Helical" evidence="7">
    <location>
        <begin position="406"/>
        <end position="430"/>
    </location>
</feature>
<comment type="function">
    <text evidence="7">Part of the tripartite ATP-independent periplasmic (TRAP) transport system.</text>
</comment>
<dbReference type="InterPro" id="IPR010656">
    <property type="entry name" value="DctM"/>
</dbReference>
<feature type="transmembrane region" description="Helical" evidence="7">
    <location>
        <begin position="351"/>
        <end position="370"/>
    </location>
</feature>
<dbReference type="PANTHER" id="PTHR33362">
    <property type="entry name" value="SIALIC ACID TRAP TRANSPORTER PERMEASE PROTEIN SIAT-RELATED"/>
    <property type="match status" value="1"/>
</dbReference>
<dbReference type="GO" id="GO:0022857">
    <property type="term" value="F:transmembrane transporter activity"/>
    <property type="evidence" value="ECO:0007669"/>
    <property type="project" value="UniProtKB-UniRule"/>
</dbReference>
<reference evidence="9 10" key="1">
    <citation type="submission" date="2017-08" db="EMBL/GenBank/DDBJ databases">
        <authorList>
            <person name="de Groot N.N."/>
        </authorList>
    </citation>
    <scope>NUCLEOTIDE SEQUENCE [LARGE SCALE GENOMIC DNA]</scope>
    <source>
        <strain evidence="9 10">USBA 352</strain>
    </source>
</reference>
<dbReference type="EMBL" id="OBML01000005">
    <property type="protein sequence ID" value="SOC06999.1"/>
    <property type="molecule type" value="Genomic_DNA"/>
</dbReference>
<organism evidence="9 10">
    <name type="scientific">Stappia indica</name>
    <dbReference type="NCBI Taxonomy" id="538381"/>
    <lineage>
        <taxon>Bacteria</taxon>
        <taxon>Pseudomonadati</taxon>
        <taxon>Pseudomonadota</taxon>
        <taxon>Alphaproteobacteria</taxon>
        <taxon>Hyphomicrobiales</taxon>
        <taxon>Stappiaceae</taxon>
        <taxon>Stappia</taxon>
    </lineage>
</organism>
<dbReference type="Proteomes" id="UP000219331">
    <property type="component" value="Unassembled WGS sequence"/>
</dbReference>
<keyword evidence="2" id="KW-1003">Cell membrane</keyword>
<evidence type="ECO:0000256" key="4">
    <source>
        <dbReference type="ARBA" id="ARBA00022692"/>
    </source>
</evidence>
<keyword evidence="7" id="KW-0813">Transport</keyword>
<dbReference type="InterPro" id="IPR004681">
    <property type="entry name" value="TRAP_DctM"/>
</dbReference>
<keyword evidence="3 7" id="KW-0997">Cell inner membrane</keyword>
<feature type="transmembrane region" description="Helical" evidence="7">
    <location>
        <begin position="141"/>
        <end position="165"/>
    </location>
</feature>
<evidence type="ECO:0000313" key="9">
    <source>
        <dbReference type="EMBL" id="SOC06999.1"/>
    </source>
</evidence>
<feature type="transmembrane region" description="Helical" evidence="7">
    <location>
        <begin position="222"/>
        <end position="244"/>
    </location>
</feature>
<evidence type="ECO:0000256" key="3">
    <source>
        <dbReference type="ARBA" id="ARBA00022519"/>
    </source>
</evidence>
<feature type="domain" description="TRAP C4-dicarboxylate transport system permease DctM subunit" evidence="8">
    <location>
        <begin position="13"/>
        <end position="424"/>
    </location>
</feature>
<dbReference type="RefSeq" id="WP_067219273.1">
    <property type="nucleotide sequence ID" value="NZ_JAJGNR010000004.1"/>
</dbReference>
<dbReference type="STRING" id="538381.GCA_001696535_02022"/>
<proteinExistence type="inferred from homology"/>
<evidence type="ECO:0000259" key="8">
    <source>
        <dbReference type="Pfam" id="PF06808"/>
    </source>
</evidence>
<dbReference type="Pfam" id="PF06808">
    <property type="entry name" value="DctM"/>
    <property type="match status" value="1"/>
</dbReference>
<evidence type="ECO:0000256" key="7">
    <source>
        <dbReference type="RuleBase" id="RU369079"/>
    </source>
</evidence>
<protein>
    <recommendedName>
        <fullName evidence="7">TRAP transporter large permease protein</fullName>
    </recommendedName>
</protein>
<evidence type="ECO:0000313" key="10">
    <source>
        <dbReference type="Proteomes" id="UP000219331"/>
    </source>
</evidence>
<keyword evidence="4 7" id="KW-0812">Transmembrane</keyword>
<evidence type="ECO:0000256" key="5">
    <source>
        <dbReference type="ARBA" id="ARBA00022989"/>
    </source>
</evidence>
<dbReference type="GO" id="GO:0005886">
    <property type="term" value="C:plasma membrane"/>
    <property type="evidence" value="ECO:0007669"/>
    <property type="project" value="UniProtKB-SubCell"/>
</dbReference>
<feature type="transmembrane region" description="Helical" evidence="7">
    <location>
        <begin position="60"/>
        <end position="80"/>
    </location>
</feature>
<dbReference type="PANTHER" id="PTHR33362:SF5">
    <property type="entry name" value="C4-DICARBOXYLATE TRAP TRANSPORTER LARGE PERMEASE PROTEIN DCTM"/>
    <property type="match status" value="1"/>
</dbReference>
<feature type="transmembrane region" description="Helical" evidence="7">
    <location>
        <begin position="6"/>
        <end position="39"/>
    </location>
</feature>
<keyword evidence="5 7" id="KW-1133">Transmembrane helix</keyword>
<dbReference type="NCBIfam" id="TIGR00786">
    <property type="entry name" value="dctM"/>
    <property type="match status" value="1"/>
</dbReference>